<dbReference type="EMBL" id="LGCM01000029">
    <property type="protein sequence ID" value="KPL83625.1"/>
    <property type="molecule type" value="Genomic_DNA"/>
</dbReference>
<dbReference type="GO" id="GO:0009117">
    <property type="term" value="P:nucleotide metabolic process"/>
    <property type="evidence" value="ECO:0007669"/>
    <property type="project" value="TreeGrafter"/>
</dbReference>
<accession>A0A0P6XL53</accession>
<dbReference type="PANTHER" id="PTHR46648">
    <property type="entry name" value="HIT FAMILY PROTEIN 1"/>
    <property type="match status" value="1"/>
</dbReference>
<dbReference type="InterPro" id="IPR011146">
    <property type="entry name" value="HIT-like"/>
</dbReference>
<comment type="caution">
    <text evidence="2">Lacks conserved residue(s) required for the propagation of feature annotation.</text>
</comment>
<dbReference type="AlphaFoldDB" id="A0A0P6XL53"/>
<evidence type="ECO:0000259" key="3">
    <source>
        <dbReference type="PROSITE" id="PS51084"/>
    </source>
</evidence>
<dbReference type="Proteomes" id="UP000050501">
    <property type="component" value="Unassembled WGS sequence"/>
</dbReference>
<proteinExistence type="predicted"/>
<gene>
    <name evidence="4" type="ORF">ADN01_07930</name>
</gene>
<evidence type="ECO:0000313" key="4">
    <source>
        <dbReference type="EMBL" id="KPL83625.1"/>
    </source>
</evidence>
<comment type="caution">
    <text evidence="4">The sequence shown here is derived from an EMBL/GenBank/DDBJ whole genome shotgun (WGS) entry which is preliminary data.</text>
</comment>
<evidence type="ECO:0000256" key="1">
    <source>
        <dbReference type="PIRSR" id="PIRSR601310-1"/>
    </source>
</evidence>
<evidence type="ECO:0000313" key="5">
    <source>
        <dbReference type="Proteomes" id="UP000050501"/>
    </source>
</evidence>
<protein>
    <recommendedName>
        <fullName evidence="3">HIT domain-containing protein</fullName>
    </recommendedName>
</protein>
<dbReference type="InterPro" id="IPR001310">
    <property type="entry name" value="Histidine_triad_HIT"/>
</dbReference>
<dbReference type="Gene3D" id="3.30.428.10">
    <property type="entry name" value="HIT-like"/>
    <property type="match status" value="1"/>
</dbReference>
<dbReference type="Pfam" id="PF01230">
    <property type="entry name" value="HIT"/>
    <property type="match status" value="1"/>
</dbReference>
<dbReference type="PANTHER" id="PTHR46648:SF1">
    <property type="entry name" value="ADENOSINE 5'-MONOPHOSPHORAMIDASE HNT1"/>
    <property type="match status" value="1"/>
</dbReference>
<dbReference type="SUPFAM" id="SSF54197">
    <property type="entry name" value="HIT-like"/>
    <property type="match status" value="1"/>
</dbReference>
<dbReference type="GO" id="GO:0003824">
    <property type="term" value="F:catalytic activity"/>
    <property type="evidence" value="ECO:0007669"/>
    <property type="project" value="InterPro"/>
</dbReference>
<organism evidence="4 5">
    <name type="scientific">Levilinea saccharolytica</name>
    <dbReference type="NCBI Taxonomy" id="229921"/>
    <lineage>
        <taxon>Bacteria</taxon>
        <taxon>Bacillati</taxon>
        <taxon>Chloroflexota</taxon>
        <taxon>Anaerolineae</taxon>
        <taxon>Anaerolineales</taxon>
        <taxon>Anaerolineaceae</taxon>
        <taxon>Levilinea</taxon>
    </lineage>
</organism>
<keyword evidence="5" id="KW-1185">Reference proteome</keyword>
<feature type="domain" description="HIT" evidence="3">
    <location>
        <begin position="1"/>
        <end position="104"/>
    </location>
</feature>
<feature type="active site" description="Tele-AMP-histidine intermediate" evidence="1">
    <location>
        <position position="89"/>
    </location>
</feature>
<dbReference type="RefSeq" id="WP_062419027.1">
    <property type="nucleotide sequence ID" value="NZ_DF967974.1"/>
</dbReference>
<sequence>MSFLLPVERLVDTEELVAFWHPQPSYATHILIVPKRAYPSLTAVPAGEGAFWGALMETVQRLVRELGLEADGYRLIANGGAFQEVGQLHFHLVSDHPSAGQGRP</sequence>
<dbReference type="STRING" id="229921.ADN01_07930"/>
<reference evidence="4 5" key="1">
    <citation type="submission" date="2015-07" db="EMBL/GenBank/DDBJ databases">
        <title>Genome sequence of Levilinea saccharolytica DSM 16555.</title>
        <authorList>
            <person name="Hemp J."/>
            <person name="Ward L.M."/>
            <person name="Pace L.A."/>
            <person name="Fischer W.W."/>
        </authorList>
    </citation>
    <scope>NUCLEOTIDE SEQUENCE [LARGE SCALE GENOMIC DNA]</scope>
    <source>
        <strain evidence="4 5">KIBI-1</strain>
    </source>
</reference>
<name>A0A0P6XL53_9CHLR</name>
<dbReference type="InterPro" id="IPR036265">
    <property type="entry name" value="HIT-like_sf"/>
</dbReference>
<evidence type="ECO:0000256" key="2">
    <source>
        <dbReference type="PROSITE-ProRule" id="PRU00464"/>
    </source>
</evidence>
<dbReference type="PROSITE" id="PS51084">
    <property type="entry name" value="HIT_2"/>
    <property type="match status" value="1"/>
</dbReference>